<evidence type="ECO:0000256" key="1">
    <source>
        <dbReference type="ARBA" id="ARBA00025758"/>
    </source>
</evidence>
<evidence type="ECO:0000313" key="3">
    <source>
        <dbReference type="EMBL" id="CAK9115462.1"/>
    </source>
</evidence>
<dbReference type="PANTHER" id="PTHR12794:SF0">
    <property type="entry name" value="GEM-ASSOCIATED PROTEIN 2"/>
    <property type="match status" value="1"/>
</dbReference>
<dbReference type="Pfam" id="PF04938">
    <property type="entry name" value="SIP1"/>
    <property type="match status" value="1"/>
</dbReference>
<organism evidence="3 4">
    <name type="scientific">Durusdinium trenchii</name>
    <dbReference type="NCBI Taxonomy" id="1381693"/>
    <lineage>
        <taxon>Eukaryota</taxon>
        <taxon>Sar</taxon>
        <taxon>Alveolata</taxon>
        <taxon>Dinophyceae</taxon>
        <taxon>Suessiales</taxon>
        <taxon>Symbiodiniaceae</taxon>
        <taxon>Durusdinium</taxon>
    </lineage>
</organism>
<dbReference type="Proteomes" id="UP001642464">
    <property type="component" value="Unassembled WGS sequence"/>
</dbReference>
<keyword evidence="4" id="KW-1185">Reference proteome</keyword>
<evidence type="ECO:0000256" key="2">
    <source>
        <dbReference type="SAM" id="MobiDB-lite"/>
    </source>
</evidence>
<dbReference type="Gene3D" id="1.20.58.1070">
    <property type="match status" value="1"/>
</dbReference>
<comment type="caution">
    <text evidence="3">The sequence shown here is derived from an EMBL/GenBank/DDBJ whole genome shotgun (WGS) entry which is preliminary data.</text>
</comment>
<evidence type="ECO:0000313" key="4">
    <source>
        <dbReference type="Proteomes" id="UP001642464"/>
    </source>
</evidence>
<dbReference type="EMBL" id="CAXAMM010044639">
    <property type="protein sequence ID" value="CAK9115462.1"/>
    <property type="molecule type" value="Genomic_DNA"/>
</dbReference>
<comment type="similarity">
    <text evidence="1">Belongs to the gemin-2 family.</text>
</comment>
<dbReference type="PANTHER" id="PTHR12794">
    <property type="entry name" value="GEMIN2"/>
    <property type="match status" value="1"/>
</dbReference>
<proteinExistence type="inferred from homology"/>
<sequence length="347" mass="39025">MAQFSMGKGMRELEMGTVRAAVKVVDEDERQADRDQQILQEACLPVSGAPLPPSAGPPKDADEYLRQVQWERLHCPQVMDVDVKERRSKQKVGGPLTGRDGRGGLLAQFQTPELPKDFYSQVWAEDTAAAFRHLRKLCQDSRPKEPPQSLTYEEWRRHVAKDQPCFDLLSQQDFVSINHLVVVAVDKIEADYETSESEKLELEGLDLSVAWTFAALAFLEEPLTDDIQYQLQRLRRNCCRLVTATESEARPRLALLLVLVGDVFGQPKPQHEPVCFVIPVAHWLLVAWQTELVTCHCSVEGHHTLNKTSSIAEGVGHHPCPPFRVMPCSKIETVGPQPTCDHPGILR</sequence>
<feature type="region of interest" description="Disordered" evidence="2">
    <location>
        <begin position="84"/>
        <end position="103"/>
    </location>
</feature>
<accession>A0ABP0SSP4</accession>
<dbReference type="InterPro" id="IPR035426">
    <property type="entry name" value="Gemin2/Brr1"/>
</dbReference>
<protein>
    <submittedName>
        <fullName evidence="3">Gem-associated protein 2</fullName>
    </submittedName>
</protein>
<reference evidence="3 4" key="1">
    <citation type="submission" date="2024-02" db="EMBL/GenBank/DDBJ databases">
        <authorList>
            <person name="Chen Y."/>
            <person name="Shah S."/>
            <person name="Dougan E. K."/>
            <person name="Thang M."/>
            <person name="Chan C."/>
        </authorList>
    </citation>
    <scope>NUCLEOTIDE SEQUENCE [LARGE SCALE GENOMIC DNA]</scope>
</reference>
<name>A0ABP0SSP4_9DINO</name>
<gene>
    <name evidence="3" type="ORF">SCF082_LOCUS53440</name>
</gene>